<dbReference type="EMBL" id="DSVI01000010">
    <property type="protein sequence ID" value="HGT48111.1"/>
    <property type="molecule type" value="Genomic_DNA"/>
</dbReference>
<reference evidence="9" key="1">
    <citation type="journal article" date="2020" name="mSystems">
        <title>Genome- and Community-Level Interaction Insights into Carbon Utilization and Element Cycling Functions of Hydrothermarchaeota in Hydrothermal Sediment.</title>
        <authorList>
            <person name="Zhou Z."/>
            <person name="Liu Y."/>
            <person name="Xu W."/>
            <person name="Pan J."/>
            <person name="Luo Z.H."/>
            <person name="Li M."/>
        </authorList>
    </citation>
    <scope>NUCLEOTIDE SEQUENCE [LARGE SCALE GENOMIC DNA]</scope>
    <source>
        <strain evidence="9">SpSt-500</strain>
    </source>
</reference>
<evidence type="ECO:0000256" key="4">
    <source>
        <dbReference type="ARBA" id="ARBA00022692"/>
    </source>
</evidence>
<dbReference type="Pfam" id="PF00528">
    <property type="entry name" value="BPD_transp_1"/>
    <property type="match status" value="1"/>
</dbReference>
<dbReference type="PANTHER" id="PTHR43386">
    <property type="entry name" value="OLIGOPEPTIDE TRANSPORT SYSTEM PERMEASE PROTEIN APPC"/>
    <property type="match status" value="1"/>
</dbReference>
<dbReference type="PROSITE" id="PS50928">
    <property type="entry name" value="ABC_TM1"/>
    <property type="match status" value="1"/>
</dbReference>
<accession>A0A832DNA3</accession>
<evidence type="ECO:0000313" key="9">
    <source>
        <dbReference type="EMBL" id="HGT48111.1"/>
    </source>
</evidence>
<keyword evidence="3" id="KW-1003">Cell membrane</keyword>
<organism evidence="9">
    <name type="scientific">Ignavibacterium album</name>
    <dbReference type="NCBI Taxonomy" id="591197"/>
    <lineage>
        <taxon>Bacteria</taxon>
        <taxon>Pseudomonadati</taxon>
        <taxon>Ignavibacteriota</taxon>
        <taxon>Ignavibacteria</taxon>
        <taxon>Ignavibacteriales</taxon>
        <taxon>Ignavibacteriaceae</taxon>
        <taxon>Ignavibacterium</taxon>
    </lineage>
</organism>
<feature type="transmembrane region" description="Helical" evidence="7">
    <location>
        <begin position="284"/>
        <end position="303"/>
    </location>
</feature>
<dbReference type="AlphaFoldDB" id="A0A832DNA3"/>
<evidence type="ECO:0000256" key="2">
    <source>
        <dbReference type="ARBA" id="ARBA00022448"/>
    </source>
</evidence>
<protein>
    <submittedName>
        <fullName evidence="9">ABC transporter permease subunit</fullName>
    </submittedName>
</protein>
<feature type="transmembrane region" description="Helical" evidence="7">
    <location>
        <begin position="223"/>
        <end position="248"/>
    </location>
</feature>
<keyword evidence="6 7" id="KW-0472">Membrane</keyword>
<dbReference type="InterPro" id="IPR035906">
    <property type="entry name" value="MetI-like_sf"/>
</dbReference>
<dbReference type="GO" id="GO:0005886">
    <property type="term" value="C:plasma membrane"/>
    <property type="evidence" value="ECO:0007669"/>
    <property type="project" value="UniProtKB-SubCell"/>
</dbReference>
<evidence type="ECO:0000256" key="3">
    <source>
        <dbReference type="ARBA" id="ARBA00022475"/>
    </source>
</evidence>
<feature type="transmembrane region" description="Helical" evidence="7">
    <location>
        <begin position="86"/>
        <end position="106"/>
    </location>
</feature>
<dbReference type="Gene3D" id="1.10.3720.10">
    <property type="entry name" value="MetI-like"/>
    <property type="match status" value="1"/>
</dbReference>
<gene>
    <name evidence="9" type="ORF">ENS56_08750</name>
</gene>
<feature type="transmembrane region" description="Helical" evidence="7">
    <location>
        <begin position="260"/>
        <end position="278"/>
    </location>
</feature>
<dbReference type="GO" id="GO:0055085">
    <property type="term" value="P:transmembrane transport"/>
    <property type="evidence" value="ECO:0007669"/>
    <property type="project" value="InterPro"/>
</dbReference>
<sequence>MVKKLKIWHLVLALWIFLVLQRYELLFQSLQLFWLSAQLFFTDYDFISSHFNFQLVDSILALLIMIAIPIALLLPKPRKKLFDYRLNVSNGFIVFLLFCFLVPTLFTRQHPDFQQNIGEIKLLPPLSTKYQIELVSNDKSSDGSLRENFLAVKEKVILKEFDENKFFVRKYSWKDNRLTFTQGINKFSLPADSIKSIRSEAIFLGTDEFGRDIFSRLIFGARISVFIGFMSVIISLILGLTLGFIAATGNSILSAMLNRLTDLFLSFPSIFLVILILALFGNNLISVIIVLGFSGWMSLYKIVSGEVASIKRKDYFISSKKIGLSSTELLLKEVIPVIMIPVTVNLVFQFSNVILAESALSFLGLGAGNQYPSWGSMIEKGQEYINSAWWMIFIPGLVLVLTLLSIHNIAKELNKFFNPKIS</sequence>
<keyword evidence="2 7" id="KW-0813">Transport</keyword>
<name>A0A832DNA3_9BACT</name>
<feature type="transmembrane region" description="Helical" evidence="7">
    <location>
        <begin position="388"/>
        <end position="410"/>
    </location>
</feature>
<evidence type="ECO:0000256" key="7">
    <source>
        <dbReference type="RuleBase" id="RU363032"/>
    </source>
</evidence>
<proteinExistence type="inferred from homology"/>
<keyword evidence="4 7" id="KW-0812">Transmembrane</keyword>
<feature type="transmembrane region" description="Helical" evidence="7">
    <location>
        <begin position="51"/>
        <end position="74"/>
    </location>
</feature>
<dbReference type="PANTHER" id="PTHR43386:SF1">
    <property type="entry name" value="D,D-DIPEPTIDE TRANSPORT SYSTEM PERMEASE PROTEIN DDPC-RELATED"/>
    <property type="match status" value="1"/>
</dbReference>
<comment type="similarity">
    <text evidence="7">Belongs to the binding-protein-dependent transport system permease family.</text>
</comment>
<keyword evidence="5 7" id="KW-1133">Transmembrane helix</keyword>
<evidence type="ECO:0000256" key="6">
    <source>
        <dbReference type="ARBA" id="ARBA00023136"/>
    </source>
</evidence>
<dbReference type="InterPro" id="IPR050366">
    <property type="entry name" value="BP-dependent_transpt_permease"/>
</dbReference>
<feature type="transmembrane region" description="Helical" evidence="7">
    <location>
        <begin position="346"/>
        <end position="368"/>
    </location>
</feature>
<evidence type="ECO:0000256" key="5">
    <source>
        <dbReference type="ARBA" id="ARBA00022989"/>
    </source>
</evidence>
<evidence type="ECO:0000259" key="8">
    <source>
        <dbReference type="PROSITE" id="PS50928"/>
    </source>
</evidence>
<feature type="domain" description="ABC transmembrane type-1" evidence="8">
    <location>
        <begin position="221"/>
        <end position="410"/>
    </location>
</feature>
<dbReference type="CDD" id="cd06261">
    <property type="entry name" value="TM_PBP2"/>
    <property type="match status" value="1"/>
</dbReference>
<comment type="caution">
    <text evidence="9">The sequence shown here is derived from an EMBL/GenBank/DDBJ whole genome shotgun (WGS) entry which is preliminary data.</text>
</comment>
<evidence type="ECO:0000256" key="1">
    <source>
        <dbReference type="ARBA" id="ARBA00004651"/>
    </source>
</evidence>
<comment type="subcellular location">
    <subcellularLocation>
        <location evidence="1 7">Cell membrane</location>
        <topology evidence="1 7">Multi-pass membrane protein</topology>
    </subcellularLocation>
</comment>
<dbReference type="InterPro" id="IPR000515">
    <property type="entry name" value="MetI-like"/>
</dbReference>
<dbReference type="SUPFAM" id="SSF161098">
    <property type="entry name" value="MetI-like"/>
    <property type="match status" value="1"/>
</dbReference>